<comment type="caution">
    <text evidence="2">The sequence shown here is derived from an EMBL/GenBank/DDBJ whole genome shotgun (WGS) entry which is preliminary data.</text>
</comment>
<keyword evidence="3" id="KW-1185">Reference proteome</keyword>
<accession>A0A1E3I2S1</accession>
<evidence type="ECO:0000256" key="1">
    <source>
        <dbReference type="SAM" id="MobiDB-lite"/>
    </source>
</evidence>
<gene>
    <name evidence="2" type="ORF">L202_01204</name>
</gene>
<dbReference type="AlphaFoldDB" id="A0A1E3I2S1"/>
<feature type="region of interest" description="Disordered" evidence="1">
    <location>
        <begin position="32"/>
        <end position="85"/>
    </location>
</feature>
<dbReference type="RefSeq" id="XP_018996960.1">
    <property type="nucleotide sequence ID" value="XM_019134533.1"/>
</dbReference>
<dbReference type="GeneID" id="30152513"/>
<dbReference type="Proteomes" id="UP000094065">
    <property type="component" value="Unassembled WGS sequence"/>
</dbReference>
<dbReference type="OrthoDB" id="2570685at2759"/>
<proteinExistence type="predicted"/>
<evidence type="ECO:0000313" key="3">
    <source>
        <dbReference type="Proteomes" id="UP000094065"/>
    </source>
</evidence>
<name>A0A1E3I2S1_9TREE</name>
<reference evidence="2 3" key="1">
    <citation type="submission" date="2016-06" db="EMBL/GenBank/DDBJ databases">
        <title>Evolution of pathogenesis and genome organization in the Tremellales.</title>
        <authorList>
            <person name="Cuomo C."/>
            <person name="Litvintseva A."/>
            <person name="Heitman J."/>
            <person name="Chen Y."/>
            <person name="Sun S."/>
            <person name="Springer D."/>
            <person name="Dromer F."/>
            <person name="Young S."/>
            <person name="Zeng Q."/>
            <person name="Chapman S."/>
            <person name="Gujja S."/>
            <person name="Saif S."/>
            <person name="Birren B."/>
        </authorList>
    </citation>
    <scope>NUCLEOTIDE SEQUENCE [LARGE SCALE GENOMIC DNA]</scope>
    <source>
        <strain evidence="2 3">CBS 6039</strain>
    </source>
</reference>
<sequence length="295" mass="32045">MNKTPSSPTLSEMEFDHLDSFCEEQDVPTITLSSGVTRATPPSSLARPTPKFHTQCHPLPPPPPEVKAKVQQPSPPIVPPPDQPIITKPGNVKLKINRCAHTMPAGAIKPKKKTPGMTRYLLPRKDESFIGPVMPSQSEVIDLLTRECPSLAHLPASAISLNLRFDGNTQKSVEGVLFRVLEQAWPGAISDVLPLVQVKIRQTELDKVCEKAKQMQTKRQTESKHPELIPGAAIDGVTWDDLKKQGAALGIHGSEGASGGQKKPRVMTAMVGVSTVGWKNEDGTGSYHEHHALLD</sequence>
<organism evidence="2 3">
    <name type="scientific">Cryptococcus amylolentus CBS 6039</name>
    <dbReference type="NCBI Taxonomy" id="1295533"/>
    <lineage>
        <taxon>Eukaryota</taxon>
        <taxon>Fungi</taxon>
        <taxon>Dikarya</taxon>
        <taxon>Basidiomycota</taxon>
        <taxon>Agaricomycotina</taxon>
        <taxon>Tremellomycetes</taxon>
        <taxon>Tremellales</taxon>
        <taxon>Cryptococcaceae</taxon>
        <taxon>Cryptococcus</taxon>
    </lineage>
</organism>
<feature type="compositionally biased region" description="Pro residues" evidence="1">
    <location>
        <begin position="73"/>
        <end position="83"/>
    </location>
</feature>
<protein>
    <submittedName>
        <fullName evidence="2">Uncharacterized protein</fullName>
    </submittedName>
</protein>
<dbReference type="EMBL" id="AWGJ01000002">
    <property type="protein sequence ID" value="ODN82960.1"/>
    <property type="molecule type" value="Genomic_DNA"/>
</dbReference>
<feature type="compositionally biased region" description="Polar residues" evidence="1">
    <location>
        <begin position="32"/>
        <end position="43"/>
    </location>
</feature>
<evidence type="ECO:0000313" key="2">
    <source>
        <dbReference type="EMBL" id="ODN82960.1"/>
    </source>
</evidence>